<dbReference type="PANTHER" id="PTHR43798:SF24">
    <property type="entry name" value="CIS-3-ALKYL-4-ALKYLOXETAN-2-ONE DECARBOXYLASE"/>
    <property type="match status" value="1"/>
</dbReference>
<dbReference type="GO" id="GO:0016020">
    <property type="term" value="C:membrane"/>
    <property type="evidence" value="ECO:0007669"/>
    <property type="project" value="TreeGrafter"/>
</dbReference>
<dbReference type="SUPFAM" id="SSF53474">
    <property type="entry name" value="alpha/beta-Hydrolases"/>
    <property type="match status" value="1"/>
</dbReference>
<protein>
    <submittedName>
        <fullName evidence="2">Haloalkane dehalogenase</fullName>
    </submittedName>
</protein>
<dbReference type="PATRIC" id="fig|1273125.3.peg.1009"/>
<dbReference type="InterPro" id="IPR029058">
    <property type="entry name" value="AB_hydrolase_fold"/>
</dbReference>
<dbReference type="Proteomes" id="UP000013525">
    <property type="component" value="Unassembled WGS sequence"/>
</dbReference>
<dbReference type="EMBL" id="APMY01000031">
    <property type="protein sequence ID" value="EOM77637.1"/>
    <property type="molecule type" value="Genomic_DNA"/>
</dbReference>
<comment type="caution">
    <text evidence="2">The sequence shown here is derived from an EMBL/GenBank/DDBJ whole genome shotgun (WGS) entry which is preliminary data.</text>
</comment>
<dbReference type="eggNOG" id="COG2267">
    <property type="taxonomic scope" value="Bacteria"/>
</dbReference>
<gene>
    <name evidence="2" type="ORF">Rrhod_1048</name>
</gene>
<dbReference type="GO" id="GO:0003824">
    <property type="term" value="F:catalytic activity"/>
    <property type="evidence" value="ECO:0007669"/>
    <property type="project" value="UniProtKB-ARBA"/>
</dbReference>
<keyword evidence="3" id="KW-1185">Reference proteome</keyword>
<sequence>MPDPTMSTVELAAGPIDYLDTGGSGPVVVLSHGFPMNHLQWRKVIPLLDDLRCIAPTFPLGAHRTAMRRGTDLSQRGQAMIVADFLDALDLRDVTLVMNDWGGPQFFVAFGRDERVGRLVFAACEAFDNFPPPPARPPAALARVPGGAWLLAQAMRTRLLRHGSKGYGAMCHARIPEDVLDSWFDPAVRDAGVRADMRAFATGAPPRRVALDWSEALRGFERPALVVWARDDLMMPGDHGRRLAEILPNATLVEIEESRTLIPEDRPDEFAAVLREFVLGSAPGP</sequence>
<dbReference type="Pfam" id="PF00561">
    <property type="entry name" value="Abhydrolase_1"/>
    <property type="match status" value="1"/>
</dbReference>
<dbReference type="InterPro" id="IPR050266">
    <property type="entry name" value="AB_hydrolase_sf"/>
</dbReference>
<reference evidence="2 3" key="1">
    <citation type="journal article" date="2013" name="Genome Announc.">
        <title>Draft Genome Sequence of Rhodococcus rhodnii Strain LMG5362, a Symbiont of Rhodnius prolixus (Hemiptera, Reduviidae, Triatominae), the Principle Vector of Trypanosoma cruzi.</title>
        <authorList>
            <person name="Pachebat J.A."/>
            <person name="van Keulen G."/>
            <person name="Whitten M.M."/>
            <person name="Girdwood S."/>
            <person name="Del Sol R."/>
            <person name="Dyson P.J."/>
            <person name="Facey P.D."/>
        </authorList>
    </citation>
    <scope>NUCLEOTIDE SEQUENCE [LARGE SCALE GENOMIC DNA]</scope>
    <source>
        <strain evidence="2 3">LMG 5362</strain>
    </source>
</reference>
<dbReference type="Gene3D" id="3.40.50.1820">
    <property type="entry name" value="alpha/beta hydrolase"/>
    <property type="match status" value="1"/>
</dbReference>
<proteinExistence type="predicted"/>
<accession>R7WQN8</accession>
<evidence type="ECO:0000313" key="3">
    <source>
        <dbReference type="Proteomes" id="UP000013525"/>
    </source>
</evidence>
<dbReference type="PANTHER" id="PTHR43798">
    <property type="entry name" value="MONOACYLGLYCEROL LIPASE"/>
    <property type="match status" value="1"/>
</dbReference>
<name>R7WQN8_9NOCA</name>
<evidence type="ECO:0000259" key="1">
    <source>
        <dbReference type="Pfam" id="PF00561"/>
    </source>
</evidence>
<dbReference type="InterPro" id="IPR000073">
    <property type="entry name" value="AB_hydrolase_1"/>
</dbReference>
<evidence type="ECO:0000313" key="2">
    <source>
        <dbReference type="EMBL" id="EOM77637.1"/>
    </source>
</evidence>
<dbReference type="AlphaFoldDB" id="R7WQN8"/>
<feature type="domain" description="AB hydrolase-1" evidence="1">
    <location>
        <begin position="26"/>
        <end position="259"/>
    </location>
</feature>
<organism evidence="2 3">
    <name type="scientific">Rhodococcus rhodnii LMG 5362</name>
    <dbReference type="NCBI Taxonomy" id="1273125"/>
    <lineage>
        <taxon>Bacteria</taxon>
        <taxon>Bacillati</taxon>
        <taxon>Actinomycetota</taxon>
        <taxon>Actinomycetes</taxon>
        <taxon>Mycobacteriales</taxon>
        <taxon>Nocardiaceae</taxon>
        <taxon>Rhodococcus</taxon>
    </lineage>
</organism>